<dbReference type="Gene3D" id="3.10.180.10">
    <property type="entry name" value="2,3-Dihydroxybiphenyl 1,2-Dioxygenase, domain 1"/>
    <property type="match status" value="1"/>
</dbReference>
<name>A0ABW9G128_9GAMM</name>
<dbReference type="PANTHER" id="PTHR39175">
    <property type="entry name" value="FAMILY PROTEIN, PUTATIVE (AFU_ORTHOLOGUE AFUA_3G15060)-RELATED"/>
    <property type="match status" value="1"/>
</dbReference>
<protein>
    <submittedName>
        <fullName evidence="2">VOC family protein</fullName>
    </submittedName>
</protein>
<organism evidence="2 3">
    <name type="scientific">Celerinatantimonas yamalensis</name>
    <dbReference type="NCBI Taxonomy" id="559956"/>
    <lineage>
        <taxon>Bacteria</taxon>
        <taxon>Pseudomonadati</taxon>
        <taxon>Pseudomonadota</taxon>
        <taxon>Gammaproteobacteria</taxon>
        <taxon>Celerinatantimonadaceae</taxon>
        <taxon>Celerinatantimonas</taxon>
    </lineage>
</organism>
<gene>
    <name evidence="2" type="ORF">ABUE30_00010</name>
</gene>
<comment type="caution">
    <text evidence="2">The sequence shown here is derived from an EMBL/GenBank/DDBJ whole genome shotgun (WGS) entry which is preliminary data.</text>
</comment>
<keyword evidence="3" id="KW-1185">Reference proteome</keyword>
<reference evidence="2 3" key="1">
    <citation type="journal article" date="2013" name="Int. J. Syst. Evol. Microbiol.">
        <title>Celerinatantimonas yamalensis sp. nov., a cold-adapted diazotrophic bacterium from a cold permafrost brine.</title>
        <authorList>
            <person name="Shcherbakova V."/>
            <person name="Chuvilskaya N."/>
            <person name="Rivkina E."/>
            <person name="Demidov N."/>
            <person name="Uchaeva V."/>
            <person name="Suetin S."/>
            <person name="Suzina N."/>
            <person name="Gilichinsky D."/>
        </authorList>
    </citation>
    <scope>NUCLEOTIDE SEQUENCE [LARGE SCALE GENOMIC DNA]</scope>
    <source>
        <strain evidence="2 3">C7</strain>
    </source>
</reference>
<feature type="domain" description="VOC" evidence="1">
    <location>
        <begin position="4"/>
        <end position="119"/>
    </location>
</feature>
<dbReference type="InterPro" id="IPR037523">
    <property type="entry name" value="VOC_core"/>
</dbReference>
<evidence type="ECO:0000313" key="2">
    <source>
        <dbReference type="EMBL" id="MFM2483481.1"/>
    </source>
</evidence>
<dbReference type="Proteomes" id="UP001629953">
    <property type="component" value="Unassembled WGS sequence"/>
</dbReference>
<dbReference type="PROSITE" id="PS51819">
    <property type="entry name" value="VOC"/>
    <property type="match status" value="1"/>
</dbReference>
<dbReference type="SUPFAM" id="SSF54593">
    <property type="entry name" value="Glyoxalase/Bleomycin resistance protein/Dihydroxybiphenyl dioxygenase"/>
    <property type="match status" value="1"/>
</dbReference>
<sequence>MITGINHVQVTIPFGTEEDARYFYCDVLGLTEIEKPNVLKKNGGIWLQLGSLQVHLGCENNDHRADSKAHIAYNVSDLDMFRAKFDKLGVKIYENTQIEGFKRFDIRDPFGNRIELMQPNA</sequence>
<dbReference type="Pfam" id="PF00903">
    <property type="entry name" value="Glyoxalase"/>
    <property type="match status" value="1"/>
</dbReference>
<dbReference type="EMBL" id="JBEQCT010000001">
    <property type="protein sequence ID" value="MFM2483481.1"/>
    <property type="molecule type" value="Genomic_DNA"/>
</dbReference>
<dbReference type="PANTHER" id="PTHR39175:SF1">
    <property type="entry name" value="FAMILY PROTEIN, PUTATIVE (AFU_ORTHOLOGUE AFUA_3G15060)-RELATED"/>
    <property type="match status" value="1"/>
</dbReference>
<proteinExistence type="predicted"/>
<dbReference type="InterPro" id="IPR004360">
    <property type="entry name" value="Glyas_Fos-R_dOase_dom"/>
</dbReference>
<dbReference type="RefSeq" id="WP_408621595.1">
    <property type="nucleotide sequence ID" value="NZ_JBEQCT010000001.1"/>
</dbReference>
<evidence type="ECO:0000259" key="1">
    <source>
        <dbReference type="PROSITE" id="PS51819"/>
    </source>
</evidence>
<dbReference type="InterPro" id="IPR029068">
    <property type="entry name" value="Glyas_Bleomycin-R_OHBP_Dase"/>
</dbReference>
<accession>A0ABW9G128</accession>
<evidence type="ECO:0000313" key="3">
    <source>
        <dbReference type="Proteomes" id="UP001629953"/>
    </source>
</evidence>